<keyword evidence="8" id="KW-1185">Reference proteome</keyword>
<keyword evidence="4" id="KW-0378">Hydrolase</keyword>
<keyword evidence="5" id="KW-0862">Zinc</keyword>
<protein>
    <submittedName>
        <fullName evidence="7">N-acyl homoserine lactonase QqlR</fullName>
    </submittedName>
</protein>
<dbReference type="InterPro" id="IPR001279">
    <property type="entry name" value="Metallo-B-lactamas"/>
</dbReference>
<feature type="domain" description="Metallo-beta-lactamase" evidence="6">
    <location>
        <begin position="61"/>
        <end position="272"/>
    </location>
</feature>
<dbReference type="Proteomes" id="UP001500457">
    <property type="component" value="Unassembled WGS sequence"/>
</dbReference>
<name>A0ABP9EUG2_9PSEU</name>
<dbReference type="SMART" id="SM00849">
    <property type="entry name" value="Lactamase_B"/>
    <property type="match status" value="1"/>
</dbReference>
<keyword evidence="3" id="KW-0479">Metal-binding</keyword>
<reference evidence="8" key="1">
    <citation type="journal article" date="2019" name="Int. J. Syst. Evol. Microbiol.">
        <title>The Global Catalogue of Microorganisms (GCM) 10K type strain sequencing project: providing services to taxonomists for standard genome sequencing and annotation.</title>
        <authorList>
            <consortium name="The Broad Institute Genomics Platform"/>
            <consortium name="The Broad Institute Genome Sequencing Center for Infectious Disease"/>
            <person name="Wu L."/>
            <person name="Ma J."/>
        </authorList>
    </citation>
    <scope>NUCLEOTIDE SEQUENCE [LARGE SCALE GENOMIC DNA]</scope>
    <source>
        <strain evidence="8">JCM 17983</strain>
    </source>
</reference>
<dbReference type="InterPro" id="IPR051013">
    <property type="entry name" value="MBL_superfamily_lactonases"/>
</dbReference>
<accession>A0ABP9EUG2</accession>
<dbReference type="CDD" id="cd07729">
    <property type="entry name" value="AHL_lactonase_MBL-fold"/>
    <property type="match status" value="1"/>
</dbReference>
<proteinExistence type="inferred from homology"/>
<comment type="caution">
    <text evidence="7">The sequence shown here is derived from an EMBL/GenBank/DDBJ whole genome shotgun (WGS) entry which is preliminary data.</text>
</comment>
<dbReference type="EMBL" id="BAABHQ010000013">
    <property type="protein sequence ID" value="GAA4886137.1"/>
    <property type="molecule type" value="Genomic_DNA"/>
</dbReference>
<comment type="cofactor">
    <cofactor evidence="1">
        <name>Zn(2+)</name>
        <dbReference type="ChEBI" id="CHEBI:29105"/>
    </cofactor>
</comment>
<evidence type="ECO:0000256" key="4">
    <source>
        <dbReference type="ARBA" id="ARBA00022801"/>
    </source>
</evidence>
<dbReference type="Gene3D" id="3.60.15.10">
    <property type="entry name" value="Ribonuclease Z/Hydroxyacylglutathione hydrolase-like"/>
    <property type="match status" value="1"/>
</dbReference>
<evidence type="ECO:0000259" key="6">
    <source>
        <dbReference type="SMART" id="SM00849"/>
    </source>
</evidence>
<organism evidence="7 8">
    <name type="scientific">Actinomycetospora straminea</name>
    <dbReference type="NCBI Taxonomy" id="663607"/>
    <lineage>
        <taxon>Bacteria</taxon>
        <taxon>Bacillati</taxon>
        <taxon>Actinomycetota</taxon>
        <taxon>Actinomycetes</taxon>
        <taxon>Pseudonocardiales</taxon>
        <taxon>Pseudonocardiaceae</taxon>
        <taxon>Actinomycetospora</taxon>
    </lineage>
</organism>
<dbReference type="InterPro" id="IPR036866">
    <property type="entry name" value="RibonucZ/Hydroxyglut_hydro"/>
</dbReference>
<evidence type="ECO:0000256" key="3">
    <source>
        <dbReference type="ARBA" id="ARBA00022723"/>
    </source>
</evidence>
<evidence type="ECO:0000313" key="8">
    <source>
        <dbReference type="Proteomes" id="UP001500457"/>
    </source>
</evidence>
<evidence type="ECO:0000256" key="1">
    <source>
        <dbReference type="ARBA" id="ARBA00001947"/>
    </source>
</evidence>
<evidence type="ECO:0000256" key="5">
    <source>
        <dbReference type="ARBA" id="ARBA00022833"/>
    </source>
</evidence>
<dbReference type="SUPFAM" id="SSF56281">
    <property type="entry name" value="Metallo-hydrolase/oxidoreductase"/>
    <property type="match status" value="1"/>
</dbReference>
<sequence>MRSPPPPDPDPVVVRDESGVRVTVIPVGWVGVRRSHVEFGGPWSLRYAAIAVDRRWAPWLPVNVVLIEHRRGIVLVDTGEAVDQPPGHFGCGDRVQESIYRRYLRLPVRAGADAPARLRALGVAPDAVDTVVLTHLHGDHTGNLPAFARAEVVVGPGEVEGYPGATACRVTGRRLVRPRFEDGGIAGFARSTTLVDDGSVRAVPLPGHTIGHLGVVVDGARPTVIAGDAALSYEQLRRRGTPGVARDRTENRRTQERLDTVARAGGQVVLSHAAPDAP</sequence>
<dbReference type="Pfam" id="PF00753">
    <property type="entry name" value="Lactamase_B"/>
    <property type="match status" value="1"/>
</dbReference>
<gene>
    <name evidence="7" type="primary">qqlR</name>
    <name evidence="7" type="ORF">GCM10023203_43410</name>
</gene>
<evidence type="ECO:0000313" key="7">
    <source>
        <dbReference type="EMBL" id="GAA4886137.1"/>
    </source>
</evidence>
<dbReference type="PANTHER" id="PTHR42978:SF2">
    <property type="entry name" value="102 KBASES UNSTABLE REGION: FROM 1 TO 119443"/>
    <property type="match status" value="1"/>
</dbReference>
<dbReference type="PANTHER" id="PTHR42978">
    <property type="entry name" value="QUORUM-QUENCHING LACTONASE YTNP-RELATED-RELATED"/>
    <property type="match status" value="1"/>
</dbReference>
<evidence type="ECO:0000256" key="2">
    <source>
        <dbReference type="ARBA" id="ARBA00007749"/>
    </source>
</evidence>
<comment type="similarity">
    <text evidence="2">Belongs to the metallo-beta-lactamase superfamily.</text>
</comment>